<keyword evidence="1" id="KW-1133">Transmembrane helix</keyword>
<keyword evidence="3" id="KW-1185">Reference proteome</keyword>
<organism evidence="2 3">
    <name type="scientific">Aureibacter tunicatorum</name>
    <dbReference type="NCBI Taxonomy" id="866807"/>
    <lineage>
        <taxon>Bacteria</taxon>
        <taxon>Pseudomonadati</taxon>
        <taxon>Bacteroidota</taxon>
        <taxon>Cytophagia</taxon>
        <taxon>Cytophagales</taxon>
        <taxon>Persicobacteraceae</taxon>
        <taxon>Aureibacter</taxon>
    </lineage>
</organism>
<gene>
    <name evidence="2" type="ORF">HNQ88_005066</name>
</gene>
<feature type="transmembrane region" description="Helical" evidence="1">
    <location>
        <begin position="16"/>
        <end position="35"/>
    </location>
</feature>
<evidence type="ECO:0000256" key="1">
    <source>
        <dbReference type="SAM" id="Phobius"/>
    </source>
</evidence>
<evidence type="ECO:0000313" key="2">
    <source>
        <dbReference type="EMBL" id="MDR6241979.1"/>
    </source>
</evidence>
<dbReference type="EMBL" id="JAVDQD010000015">
    <property type="protein sequence ID" value="MDR6241979.1"/>
    <property type="molecule type" value="Genomic_DNA"/>
</dbReference>
<evidence type="ECO:0000313" key="3">
    <source>
        <dbReference type="Proteomes" id="UP001185092"/>
    </source>
</evidence>
<feature type="transmembrane region" description="Helical" evidence="1">
    <location>
        <begin position="47"/>
        <end position="66"/>
    </location>
</feature>
<keyword evidence="1" id="KW-0812">Transmembrane</keyword>
<proteinExistence type="predicted"/>
<reference evidence="2" key="1">
    <citation type="submission" date="2023-07" db="EMBL/GenBank/DDBJ databases">
        <title>Genomic Encyclopedia of Type Strains, Phase IV (KMG-IV): sequencing the most valuable type-strain genomes for metagenomic binning, comparative biology and taxonomic classification.</title>
        <authorList>
            <person name="Goeker M."/>
        </authorList>
    </citation>
    <scope>NUCLEOTIDE SEQUENCE</scope>
    <source>
        <strain evidence="2">DSM 26174</strain>
    </source>
</reference>
<accession>A0AAE3XU29</accession>
<keyword evidence="1" id="KW-0472">Membrane</keyword>
<dbReference type="RefSeq" id="WP_338390366.1">
    <property type="nucleotide sequence ID" value="NZ_AP025308.1"/>
</dbReference>
<protein>
    <submittedName>
        <fullName evidence="2">Uncharacterized protein</fullName>
    </submittedName>
</protein>
<dbReference type="Proteomes" id="UP001185092">
    <property type="component" value="Unassembled WGS sequence"/>
</dbReference>
<feature type="transmembrane region" description="Helical" evidence="1">
    <location>
        <begin position="138"/>
        <end position="155"/>
    </location>
</feature>
<dbReference type="AlphaFoldDB" id="A0AAE3XU29"/>
<comment type="caution">
    <text evidence="2">The sequence shown here is derived from an EMBL/GenBank/DDBJ whole genome shotgun (WGS) entry which is preliminary data.</text>
</comment>
<feature type="transmembrane region" description="Helical" evidence="1">
    <location>
        <begin position="111"/>
        <end position="132"/>
    </location>
</feature>
<sequence>MIQSKNLFRFIDSKRVIIVSAIVISLTIISVWLFGLGNSATIIHNSILSTSIISGSFLLFTTYGLYNGYKLKDNLGGITDRFRLKSIKKIIESVANLFNELADTGSGADNIIGYIISIILWIIVSIVIGILFWVFSTVLWGVILIFSAMLYWIYFRALRLVFKQSYVCKGKLIKSLTVGSFYTLLYNANQQ</sequence>
<name>A0AAE3XU29_9BACT</name>